<dbReference type="PRINTS" id="PR00469">
    <property type="entry name" value="PNDRDTASEII"/>
</dbReference>
<dbReference type="InterPro" id="IPR036188">
    <property type="entry name" value="FAD/NAD-bd_sf"/>
</dbReference>
<dbReference type="SUPFAM" id="SSF51395">
    <property type="entry name" value="FMN-linked oxidoreductases"/>
    <property type="match status" value="1"/>
</dbReference>
<evidence type="ECO:0000256" key="1">
    <source>
        <dbReference type="ARBA" id="ARBA00001917"/>
    </source>
</evidence>
<dbReference type="GO" id="GO:0016491">
    <property type="term" value="F:oxidoreductase activity"/>
    <property type="evidence" value="ECO:0007669"/>
    <property type="project" value="UniProtKB-KW"/>
</dbReference>
<organism evidence="12 13">
    <name type="scientific">Coprococcus catus</name>
    <dbReference type="NCBI Taxonomy" id="116085"/>
    <lineage>
        <taxon>Bacteria</taxon>
        <taxon>Bacillati</taxon>
        <taxon>Bacillota</taxon>
        <taxon>Clostridia</taxon>
        <taxon>Lachnospirales</taxon>
        <taxon>Lachnospiraceae</taxon>
        <taxon>Coprococcus</taxon>
    </lineage>
</organism>
<dbReference type="PRINTS" id="PR00368">
    <property type="entry name" value="FADPNR"/>
</dbReference>
<feature type="domain" description="FAD/NAD(P)-binding" evidence="11">
    <location>
        <begin position="388"/>
        <end position="612"/>
    </location>
</feature>
<protein>
    <submittedName>
        <fullName evidence="12">FAD-dependent oxidoreductase</fullName>
    </submittedName>
</protein>
<dbReference type="Pfam" id="PF00724">
    <property type="entry name" value="Oxidored_FMN"/>
    <property type="match status" value="1"/>
</dbReference>
<dbReference type="InterPro" id="IPR001155">
    <property type="entry name" value="OxRdtase_FMN_N"/>
</dbReference>
<evidence type="ECO:0000256" key="2">
    <source>
        <dbReference type="ARBA" id="ARBA00001966"/>
    </source>
</evidence>
<comment type="cofactor">
    <cofactor evidence="1">
        <name>FMN</name>
        <dbReference type="ChEBI" id="CHEBI:58210"/>
    </cofactor>
</comment>
<evidence type="ECO:0000256" key="9">
    <source>
        <dbReference type="ARBA" id="ARBA00023014"/>
    </source>
</evidence>
<dbReference type="EMBL" id="QVEP01000029">
    <property type="protein sequence ID" value="RGB78588.1"/>
    <property type="molecule type" value="Genomic_DNA"/>
</dbReference>
<evidence type="ECO:0000256" key="7">
    <source>
        <dbReference type="ARBA" id="ARBA00023002"/>
    </source>
</evidence>
<dbReference type="InterPro" id="IPR013785">
    <property type="entry name" value="Aldolase_TIM"/>
</dbReference>
<comment type="caution">
    <text evidence="12">The sequence shown here is derived from an EMBL/GenBank/DDBJ whole genome shotgun (WGS) entry which is preliminary data.</text>
</comment>
<dbReference type="GO" id="GO:0051536">
    <property type="term" value="F:iron-sulfur cluster binding"/>
    <property type="evidence" value="ECO:0007669"/>
    <property type="project" value="UniProtKB-KW"/>
</dbReference>
<evidence type="ECO:0000256" key="4">
    <source>
        <dbReference type="ARBA" id="ARBA00022630"/>
    </source>
</evidence>
<dbReference type="AlphaFoldDB" id="A0A3E2TN45"/>
<dbReference type="Pfam" id="PF07992">
    <property type="entry name" value="Pyr_redox_2"/>
    <property type="match status" value="1"/>
</dbReference>
<keyword evidence="6" id="KW-0479">Metal-binding</keyword>
<accession>A0A3E2TN45</accession>
<keyword evidence="8" id="KW-0408">Iron</keyword>
<evidence type="ECO:0000313" key="12">
    <source>
        <dbReference type="EMBL" id="RGB78588.1"/>
    </source>
</evidence>
<keyword evidence="7" id="KW-0560">Oxidoreductase</keyword>
<proteinExistence type="inferred from homology"/>
<evidence type="ECO:0000256" key="5">
    <source>
        <dbReference type="ARBA" id="ARBA00022643"/>
    </source>
</evidence>
<feature type="domain" description="NADH:flavin oxidoreductase/NADH oxidase N-terminal" evidence="10">
    <location>
        <begin position="8"/>
        <end position="338"/>
    </location>
</feature>
<evidence type="ECO:0000256" key="8">
    <source>
        <dbReference type="ARBA" id="ARBA00023004"/>
    </source>
</evidence>
<dbReference type="GO" id="GO:0010181">
    <property type="term" value="F:FMN binding"/>
    <property type="evidence" value="ECO:0007669"/>
    <property type="project" value="InterPro"/>
</dbReference>
<comment type="cofactor">
    <cofactor evidence="2">
        <name>[4Fe-4S] cluster</name>
        <dbReference type="ChEBI" id="CHEBI:49883"/>
    </cofactor>
</comment>
<dbReference type="RefSeq" id="WP_015512823.1">
    <property type="nucleotide sequence ID" value="NZ_JAQDKA010000014.1"/>
</dbReference>
<keyword evidence="9" id="KW-0411">Iron-sulfur</keyword>
<dbReference type="InterPro" id="IPR051793">
    <property type="entry name" value="NADH:flavin_oxidoreductase"/>
</dbReference>
<evidence type="ECO:0000256" key="3">
    <source>
        <dbReference type="ARBA" id="ARBA00011048"/>
    </source>
</evidence>
<name>A0A3E2TN45_9FIRM</name>
<evidence type="ECO:0000259" key="11">
    <source>
        <dbReference type="Pfam" id="PF07992"/>
    </source>
</evidence>
<gene>
    <name evidence="12" type="ORF">DW070_11420</name>
</gene>
<dbReference type="PANTHER" id="PTHR42917">
    <property type="entry name" value="2,4-DIENOYL-COA REDUCTASE"/>
    <property type="match status" value="1"/>
</dbReference>
<dbReference type="InterPro" id="IPR023753">
    <property type="entry name" value="FAD/NAD-binding_dom"/>
</dbReference>
<dbReference type="CDD" id="cd02803">
    <property type="entry name" value="OYE_like_FMN_family"/>
    <property type="match status" value="1"/>
</dbReference>
<dbReference type="GO" id="GO:0046872">
    <property type="term" value="F:metal ion binding"/>
    <property type="evidence" value="ECO:0007669"/>
    <property type="project" value="UniProtKB-KW"/>
</dbReference>
<evidence type="ECO:0000313" key="13">
    <source>
        <dbReference type="Proteomes" id="UP000260773"/>
    </source>
</evidence>
<keyword evidence="4" id="KW-0285">Flavoprotein</keyword>
<comment type="similarity">
    <text evidence="3">In the N-terminal section; belongs to the NADH:flavin oxidoreductase/NADH oxidase family.</text>
</comment>
<dbReference type="Proteomes" id="UP000260773">
    <property type="component" value="Unassembled WGS sequence"/>
</dbReference>
<dbReference type="Gene3D" id="3.20.20.70">
    <property type="entry name" value="Aldolase class I"/>
    <property type="match status" value="1"/>
</dbReference>
<dbReference type="PANTHER" id="PTHR42917:SF2">
    <property type="entry name" value="2,4-DIENOYL-COA REDUCTASE [(2E)-ENOYL-COA-PRODUCING]"/>
    <property type="match status" value="1"/>
</dbReference>
<reference evidence="12 13" key="1">
    <citation type="submission" date="2018-08" db="EMBL/GenBank/DDBJ databases">
        <title>A genome reference for cultivated species of the human gut microbiota.</title>
        <authorList>
            <person name="Zou Y."/>
            <person name="Xue W."/>
            <person name="Luo G."/>
        </authorList>
    </citation>
    <scope>NUCLEOTIDE SEQUENCE [LARGE SCALE GENOMIC DNA]</scope>
    <source>
        <strain evidence="12 13">AF45-17</strain>
    </source>
</reference>
<dbReference type="Gene3D" id="3.50.50.60">
    <property type="entry name" value="FAD/NAD(P)-binding domain"/>
    <property type="match status" value="1"/>
</dbReference>
<dbReference type="SUPFAM" id="SSF51905">
    <property type="entry name" value="FAD/NAD(P)-binding domain"/>
    <property type="match status" value="1"/>
</dbReference>
<keyword evidence="5" id="KW-0288">FMN</keyword>
<evidence type="ECO:0000256" key="6">
    <source>
        <dbReference type="ARBA" id="ARBA00022723"/>
    </source>
</evidence>
<evidence type="ECO:0000259" key="10">
    <source>
        <dbReference type="Pfam" id="PF00724"/>
    </source>
</evidence>
<dbReference type="Gene3D" id="3.40.50.720">
    <property type="entry name" value="NAD(P)-binding Rossmann-like Domain"/>
    <property type="match status" value="1"/>
</dbReference>
<sequence>MNQYYPHLFEPFTIKKTTFRNHIFSAPNMMCHMDANGFPTDYMIAYYAEKAKGGAAVVTVGDTPVDHEHAPSNPRSFNLSYEALPFISELAMAIKSHGALASLELNHGGLYNPPEAMGGRNPIGPVSFVRSWDGVEVIGMDEAMMNTVADHFADAAELLKIAGFDMCLLHGGHGWLLDQFISPLFNTRTDEYGGPLENRAKFPLMVIDRVRERVGDDFLIEYRMSGSEEIEGGLTAEEAIEFAKMIDGKVDIIHVSAALDTEEAQAVHTHPTIFLPHGVNVHYAAEIKKHVKSPVVTIGSISDPEMAEQILAEGRADIIGMTRALIADPYWPEKARLGQSADINPCLRCLDCLTGMHTGQHFQCAVNPWTGREFRMRNYVQPAKEKKNVLIIGGGPGGMKAAITAASRGHKVTLAEKTDTLGGLLKFTDYDSLKVDLMRYKNHLIHMTQSMPIEIEYNTEVTSEYVAKKQPDAIIIATGSTPITPRIPGIDLPSVKHATTVYTDLSIVGDSVVVIGGGLVGCETGLFLAELGKAVTIVEMQDEIAPEANWMHKEGMMQAFAKQNITTVTGRKVVSISENGVTVADKNNETTVIASDSVVYAIGMRPNNHLVDELRDSAPFVRAVGDCVRARKVSPAIYEAYYAAVDLA</sequence>